<evidence type="ECO:0000256" key="1">
    <source>
        <dbReference type="SAM" id="MobiDB-lite"/>
    </source>
</evidence>
<dbReference type="Proteomes" id="UP000004171">
    <property type="component" value="Unassembled WGS sequence"/>
</dbReference>
<sequence length="65" mass="7088">MSKQDWLEYFEAVNGRSATEEEIAQALAAGEFVEAEQVSAEQASSEASPASSSFEQPQNFQQPFA</sequence>
<evidence type="ECO:0000313" key="3">
    <source>
        <dbReference type="Proteomes" id="UP000004171"/>
    </source>
</evidence>
<feature type="compositionally biased region" description="Low complexity" evidence="1">
    <location>
        <begin position="36"/>
        <end position="58"/>
    </location>
</feature>
<gene>
    <name evidence="2" type="ORF">HMPREF9393_0537</name>
</gene>
<dbReference type="PATRIC" id="fig|888820.3.peg.528"/>
<comment type="caution">
    <text evidence="2">The sequence shown here is derived from an EMBL/GenBank/DDBJ whole genome shotgun (WGS) entry which is preliminary data.</text>
</comment>
<accession>F3UAP4</accession>
<organism evidence="2 3">
    <name type="scientific">Streptococcus sanguinis SK1056</name>
    <dbReference type="NCBI Taxonomy" id="888820"/>
    <lineage>
        <taxon>Bacteria</taxon>
        <taxon>Bacillati</taxon>
        <taxon>Bacillota</taxon>
        <taxon>Bacilli</taxon>
        <taxon>Lactobacillales</taxon>
        <taxon>Streptococcaceae</taxon>
        <taxon>Streptococcus</taxon>
    </lineage>
</organism>
<name>F3UAP4_STRSA</name>
<proteinExistence type="predicted"/>
<protein>
    <submittedName>
        <fullName evidence="2">Uncharacterized protein</fullName>
    </submittedName>
</protein>
<dbReference type="AlphaFoldDB" id="F3UAP4"/>
<evidence type="ECO:0000313" key="2">
    <source>
        <dbReference type="EMBL" id="EGJ38915.1"/>
    </source>
</evidence>
<feature type="region of interest" description="Disordered" evidence="1">
    <location>
        <begin position="36"/>
        <end position="65"/>
    </location>
</feature>
<dbReference type="EMBL" id="AFFL01000002">
    <property type="protein sequence ID" value="EGJ38915.1"/>
    <property type="molecule type" value="Genomic_DNA"/>
</dbReference>
<reference evidence="2 3" key="1">
    <citation type="submission" date="2011-03" db="EMBL/GenBank/DDBJ databases">
        <authorList>
            <person name="Muzny D."/>
            <person name="Qin X."/>
            <person name="Deng J."/>
            <person name="Jiang H."/>
            <person name="Liu Y."/>
            <person name="Qu J."/>
            <person name="Song X.-Z."/>
            <person name="Zhang L."/>
            <person name="Thornton R."/>
            <person name="Coyle M."/>
            <person name="Francisco L."/>
            <person name="Jackson L."/>
            <person name="Javaid M."/>
            <person name="Korchina V."/>
            <person name="Kovar C."/>
            <person name="Mata R."/>
            <person name="Mathew T."/>
            <person name="Ngo R."/>
            <person name="Nguyen L."/>
            <person name="Nguyen N."/>
            <person name="Okwuonu G."/>
            <person name="Ongeri F."/>
            <person name="Pham C."/>
            <person name="Simmons D."/>
            <person name="Wilczek-Boney K."/>
            <person name="Hale W."/>
            <person name="Jakkamsetti A."/>
            <person name="Pham P."/>
            <person name="Ruth R."/>
            <person name="San Lucas F."/>
            <person name="Warren J."/>
            <person name="Zhang J."/>
            <person name="Zhao Z."/>
            <person name="Zhou C."/>
            <person name="Zhu D."/>
            <person name="Lee S."/>
            <person name="Bess C."/>
            <person name="Blankenburg K."/>
            <person name="Forbes L."/>
            <person name="Fu Q."/>
            <person name="Gubbala S."/>
            <person name="Hirani K."/>
            <person name="Jayaseelan J.C."/>
            <person name="Lara F."/>
            <person name="Munidasa M."/>
            <person name="Palculict T."/>
            <person name="Patil S."/>
            <person name="Pu L.-L."/>
            <person name="Saada N."/>
            <person name="Tang L."/>
            <person name="Weissenberger G."/>
            <person name="Zhu Y."/>
            <person name="Hemphill L."/>
            <person name="Shang Y."/>
            <person name="Youmans B."/>
            <person name="Ayvaz T."/>
            <person name="Ross M."/>
            <person name="Santibanez J."/>
            <person name="Aqrawi P."/>
            <person name="Gross S."/>
            <person name="Joshi V."/>
            <person name="Fowler G."/>
            <person name="Nazareth L."/>
            <person name="Reid J."/>
            <person name="Worley K."/>
            <person name="Petrosino J."/>
            <person name="Highlander S."/>
            <person name="Gibbs R."/>
        </authorList>
    </citation>
    <scope>NUCLEOTIDE SEQUENCE [LARGE SCALE GENOMIC DNA]</scope>
    <source>
        <strain evidence="2 3">SK1056</strain>
    </source>
</reference>
<dbReference type="HOGENOM" id="CLU_199877_0_0_9"/>